<dbReference type="InterPro" id="IPR047109">
    <property type="entry name" value="CAD-like"/>
</dbReference>
<dbReference type="InterPro" id="IPR013149">
    <property type="entry name" value="ADH-like_C"/>
</dbReference>
<dbReference type="Gene3D" id="3.40.50.720">
    <property type="entry name" value="NAD(P)-binding Rossmann-like Domain"/>
    <property type="match status" value="1"/>
</dbReference>
<keyword evidence="3" id="KW-0560">Oxidoreductase</keyword>
<dbReference type="GO" id="GO:0046872">
    <property type="term" value="F:metal ion binding"/>
    <property type="evidence" value="ECO:0007669"/>
    <property type="project" value="UniProtKB-KW"/>
</dbReference>
<comment type="caution">
    <text evidence="5">The sequence shown here is derived from an EMBL/GenBank/DDBJ whole genome shotgun (WGS) entry which is preliminary data.</text>
</comment>
<gene>
    <name evidence="5" type="ORF">HaLaN_25272</name>
</gene>
<evidence type="ECO:0000256" key="3">
    <source>
        <dbReference type="ARBA" id="ARBA00023002"/>
    </source>
</evidence>
<evidence type="ECO:0000256" key="1">
    <source>
        <dbReference type="ARBA" id="ARBA00022723"/>
    </source>
</evidence>
<dbReference type="Proteomes" id="UP000485058">
    <property type="component" value="Unassembled WGS sequence"/>
</dbReference>
<feature type="domain" description="Alcohol dehydrogenase-like C-terminal" evidence="4">
    <location>
        <begin position="6"/>
        <end position="77"/>
    </location>
</feature>
<dbReference type="PANTHER" id="PTHR42683">
    <property type="entry name" value="ALDEHYDE REDUCTASE"/>
    <property type="match status" value="1"/>
</dbReference>
<dbReference type="EMBL" id="BLLF01003320">
    <property type="protein sequence ID" value="GFH27019.1"/>
    <property type="molecule type" value="Genomic_DNA"/>
</dbReference>
<dbReference type="AlphaFoldDB" id="A0A6A0A2E0"/>
<dbReference type="Pfam" id="PF00107">
    <property type="entry name" value="ADH_zinc_N"/>
    <property type="match status" value="1"/>
</dbReference>
<dbReference type="InterPro" id="IPR036291">
    <property type="entry name" value="NAD(P)-bd_dom_sf"/>
</dbReference>
<dbReference type="SUPFAM" id="SSF51735">
    <property type="entry name" value="NAD(P)-binding Rossmann-fold domains"/>
    <property type="match status" value="1"/>
</dbReference>
<keyword evidence="6" id="KW-1185">Reference proteome</keyword>
<evidence type="ECO:0000313" key="6">
    <source>
        <dbReference type="Proteomes" id="UP000485058"/>
    </source>
</evidence>
<keyword evidence="1" id="KW-0479">Metal-binding</keyword>
<evidence type="ECO:0000256" key="2">
    <source>
        <dbReference type="ARBA" id="ARBA00022833"/>
    </source>
</evidence>
<reference evidence="5 6" key="1">
    <citation type="submission" date="2020-02" db="EMBL/GenBank/DDBJ databases">
        <title>Draft genome sequence of Haematococcus lacustris strain NIES-144.</title>
        <authorList>
            <person name="Morimoto D."/>
            <person name="Nakagawa S."/>
            <person name="Yoshida T."/>
            <person name="Sawayama S."/>
        </authorList>
    </citation>
    <scope>NUCLEOTIDE SEQUENCE [LARGE SCALE GENOMIC DNA]</scope>
    <source>
        <strain evidence="5 6">NIES-144</strain>
    </source>
</reference>
<name>A0A6A0A2E0_HAELA</name>
<evidence type="ECO:0000259" key="4">
    <source>
        <dbReference type="Pfam" id="PF00107"/>
    </source>
</evidence>
<organism evidence="5 6">
    <name type="scientific">Haematococcus lacustris</name>
    <name type="common">Green alga</name>
    <name type="synonym">Haematococcus pluvialis</name>
    <dbReference type="NCBI Taxonomy" id="44745"/>
    <lineage>
        <taxon>Eukaryota</taxon>
        <taxon>Viridiplantae</taxon>
        <taxon>Chlorophyta</taxon>
        <taxon>core chlorophytes</taxon>
        <taxon>Chlorophyceae</taxon>
        <taxon>CS clade</taxon>
        <taxon>Chlamydomonadales</taxon>
        <taxon>Haematococcaceae</taxon>
        <taxon>Haematococcus</taxon>
    </lineage>
</organism>
<protein>
    <submittedName>
        <fullName evidence="5">PKS_ER domain-containing protein</fullName>
    </submittedName>
</protein>
<sequence>MAAAAGTLDGLINTVSARHDLAALLNLLKTDGTMVCVGAPAEPPTMPTFAMLLRRLRVTGSLIGGIKETQEMLDYCAEKGIE</sequence>
<proteinExistence type="predicted"/>
<accession>A0A6A0A2E0</accession>
<dbReference type="GO" id="GO:0016616">
    <property type="term" value="F:oxidoreductase activity, acting on the CH-OH group of donors, NAD or NADP as acceptor"/>
    <property type="evidence" value="ECO:0007669"/>
    <property type="project" value="InterPro"/>
</dbReference>
<feature type="non-terminal residue" evidence="5">
    <location>
        <position position="82"/>
    </location>
</feature>
<evidence type="ECO:0000313" key="5">
    <source>
        <dbReference type="EMBL" id="GFH27019.1"/>
    </source>
</evidence>
<keyword evidence="2" id="KW-0862">Zinc</keyword>